<dbReference type="SUPFAM" id="SSF51126">
    <property type="entry name" value="Pectin lyase-like"/>
    <property type="match status" value="1"/>
</dbReference>
<organism evidence="2 3">
    <name type="scientific">Flavobacterium noncentrifugens</name>
    <dbReference type="NCBI Taxonomy" id="1128970"/>
    <lineage>
        <taxon>Bacteria</taxon>
        <taxon>Pseudomonadati</taxon>
        <taxon>Bacteroidota</taxon>
        <taxon>Flavobacteriia</taxon>
        <taxon>Flavobacteriales</taxon>
        <taxon>Flavobacteriaceae</taxon>
        <taxon>Flavobacterium</taxon>
    </lineage>
</organism>
<keyword evidence="3" id="KW-1185">Reference proteome</keyword>
<dbReference type="AlphaFoldDB" id="A0A1G8YDQ3"/>
<dbReference type="InterPro" id="IPR011050">
    <property type="entry name" value="Pectin_lyase_fold/virulence"/>
</dbReference>
<feature type="chain" id="PRO_5011432695" evidence="1">
    <location>
        <begin position="22"/>
        <end position="1045"/>
    </location>
</feature>
<dbReference type="RefSeq" id="WP_091395412.1">
    <property type="nucleotide sequence ID" value="NZ_BKAI01000006.1"/>
</dbReference>
<dbReference type="InterPro" id="IPR006626">
    <property type="entry name" value="PbH1"/>
</dbReference>
<evidence type="ECO:0000256" key="1">
    <source>
        <dbReference type="SAM" id="SignalP"/>
    </source>
</evidence>
<sequence length="1045" mass="112202">MKKFFIVIVLFSISGFSQPLSGNYVIGASQAAPFNTLTNAVNKLNTVGVSGPVIFLLNDASYTVSSGEVFPIAINQFTGTSETNTFTIKPNAGKTVLIQADNINSYTSTQSVIKLNGADNVFINGSNNNSTSKNLTIVNTNGLEYSKKSVIWFANEGTSNGALNNTISNLNIRQQSITGDLSIGIYSGGTAVDAVAATSANSNNTIDNVTFTKVGQGIYITGNATTQNWKIMNSVFGAAADPDKSFVGIYLNNVKNYTVSNNTIDGILKTTTNYNPIHGGIYTDGSSSDGKIFGNKISNIKETTGSASSTGIFVTGNNTAVYNNFINNIRAQGNGGLANNGFGICINSGQAISIYYNTVKMVDNQNSGFSAAFYIAAGSALNVVNNIFMNTQTSGAARYAIYSAVSASAFAKIDYNDYYTTQYIGYLGGNATALSNWKTATTQDSHSVNLLPVFLSATDLHLSTTGNATLDNLGTPITTILLDIDLETRSTATPDFGADEFEAAKCGNATTWTGSSWNNGSPTTAYKAIIAANYSTASGNIAACELVVNAGIILTINKDQYVEIQNDATINGNVVVEHGGSFVQVKEDSKDVLSATGAFTMKRTTSPITKYDFVYWSSPIENQTLYNLSPETRFDKFYKFNPLNGAWVVIENGAETMENGKGYILRGPASFSDTVAAPFNASFTGKPHNGPISVPVTKSVSAMNLIGNPYPSAIDAKAFLNDANNSSFLNGTIYLWTHATPIQQNGVSTYGYSSADYAAYNKIGGIKTSATSAAFAGNIAAGQAFFVETLATGTAVFKNSMRIKTNNTQFYKTSNPVQALEKDNRFWLNLMNEQGAFKQTLIGYANGASNGYDQQYDGLMVNGNTYINFYSIVENQNLVIQGLALPFHNEQVIPLGYSTTVAGTFTIALDGYEGLFNGQEIYLVDKLLNAVHNIKSGNYNFTTATGTFNDRFEIRFLNETLAMNDIYQMQQNTVAFSDNNSVFIKSTETIEAVQLFDLNGKLIFSKQNINAKEFNTGALSIKNQLLILQATSDKNAIYTQKILLN</sequence>
<proteinExistence type="predicted"/>
<dbReference type="Proteomes" id="UP000199580">
    <property type="component" value="Unassembled WGS sequence"/>
</dbReference>
<feature type="signal peptide" evidence="1">
    <location>
        <begin position="1"/>
        <end position="21"/>
    </location>
</feature>
<gene>
    <name evidence="2" type="ORF">SAMN04487935_2278</name>
</gene>
<accession>A0A1G8YDQ3</accession>
<dbReference type="OrthoDB" id="1652165at2"/>
<dbReference type="EMBL" id="FNEZ01000003">
    <property type="protein sequence ID" value="SDK00554.1"/>
    <property type="molecule type" value="Genomic_DNA"/>
</dbReference>
<evidence type="ECO:0000313" key="2">
    <source>
        <dbReference type="EMBL" id="SDK00554.1"/>
    </source>
</evidence>
<dbReference type="STRING" id="1128970.SAMN04487935_2278"/>
<dbReference type="InterPro" id="IPR012334">
    <property type="entry name" value="Pectin_lyas_fold"/>
</dbReference>
<reference evidence="2 3" key="1">
    <citation type="submission" date="2016-10" db="EMBL/GenBank/DDBJ databases">
        <authorList>
            <person name="de Groot N.N."/>
        </authorList>
    </citation>
    <scope>NUCLEOTIDE SEQUENCE [LARGE SCALE GENOMIC DNA]</scope>
    <source>
        <strain evidence="2 3">CGMCC 1.10076</strain>
    </source>
</reference>
<name>A0A1G8YDQ3_9FLAO</name>
<protein>
    <submittedName>
        <fullName evidence="2">Right handed beta helix region</fullName>
    </submittedName>
</protein>
<evidence type="ECO:0000313" key="3">
    <source>
        <dbReference type="Proteomes" id="UP000199580"/>
    </source>
</evidence>
<keyword evidence="1" id="KW-0732">Signal</keyword>
<dbReference type="Gene3D" id="2.160.20.10">
    <property type="entry name" value="Single-stranded right-handed beta-helix, Pectin lyase-like"/>
    <property type="match status" value="1"/>
</dbReference>
<dbReference type="SMART" id="SM00710">
    <property type="entry name" value="PbH1"/>
    <property type="match status" value="6"/>
</dbReference>